<reference evidence="1 2" key="1">
    <citation type="journal article" date="2019" name="Commun. Biol.">
        <title>The bagworm genome reveals a unique fibroin gene that provides high tensile strength.</title>
        <authorList>
            <person name="Kono N."/>
            <person name="Nakamura H."/>
            <person name="Ohtoshi R."/>
            <person name="Tomita M."/>
            <person name="Numata K."/>
            <person name="Arakawa K."/>
        </authorList>
    </citation>
    <scope>NUCLEOTIDE SEQUENCE [LARGE SCALE GENOMIC DNA]</scope>
</reference>
<accession>A0A4C1ZWL5</accession>
<evidence type="ECO:0000313" key="2">
    <source>
        <dbReference type="Proteomes" id="UP000299102"/>
    </source>
</evidence>
<name>A0A4C1ZWL5_EUMVA</name>
<dbReference type="AlphaFoldDB" id="A0A4C1ZWL5"/>
<dbReference type="EMBL" id="BGZK01002237">
    <property type="protein sequence ID" value="GBP92088.1"/>
    <property type="molecule type" value="Genomic_DNA"/>
</dbReference>
<gene>
    <name evidence="1" type="ORF">EVAR_68074_1</name>
</gene>
<keyword evidence="2" id="KW-1185">Reference proteome</keyword>
<protein>
    <submittedName>
        <fullName evidence="1">Uncharacterized protein</fullName>
    </submittedName>
</protein>
<evidence type="ECO:0000313" key="1">
    <source>
        <dbReference type="EMBL" id="GBP92088.1"/>
    </source>
</evidence>
<dbReference type="Proteomes" id="UP000299102">
    <property type="component" value="Unassembled WGS sequence"/>
</dbReference>
<organism evidence="1 2">
    <name type="scientific">Eumeta variegata</name>
    <name type="common">Bagworm moth</name>
    <name type="synonym">Eumeta japonica</name>
    <dbReference type="NCBI Taxonomy" id="151549"/>
    <lineage>
        <taxon>Eukaryota</taxon>
        <taxon>Metazoa</taxon>
        <taxon>Ecdysozoa</taxon>
        <taxon>Arthropoda</taxon>
        <taxon>Hexapoda</taxon>
        <taxon>Insecta</taxon>
        <taxon>Pterygota</taxon>
        <taxon>Neoptera</taxon>
        <taxon>Endopterygota</taxon>
        <taxon>Lepidoptera</taxon>
        <taxon>Glossata</taxon>
        <taxon>Ditrysia</taxon>
        <taxon>Tineoidea</taxon>
        <taxon>Psychidae</taxon>
        <taxon>Oiketicinae</taxon>
        <taxon>Eumeta</taxon>
    </lineage>
</organism>
<comment type="caution">
    <text evidence="1">The sequence shown here is derived from an EMBL/GenBank/DDBJ whole genome shotgun (WGS) entry which is preliminary data.</text>
</comment>
<proteinExistence type="predicted"/>
<sequence>MPTRILYTMVDCRLGPKQTQWCRQAECIMQLHSYTMLYYFRICPSESDQLDESSLDQLNRSGCSFVGQPRLQWSQVRDGGLTIASCPAVFSSGIRTRRIQVVMAP</sequence>